<dbReference type="PATRIC" id="fig|1459.3.peg.4819"/>
<comment type="caution">
    <text evidence="1">The sequence shown here is derived from an EMBL/GenBank/DDBJ whole genome shotgun (WGS) entry which is preliminary data.</text>
</comment>
<proteinExistence type="predicted"/>
<dbReference type="AlphaFoldDB" id="A0A0M0GH01"/>
<evidence type="ECO:0000313" key="1">
    <source>
        <dbReference type="EMBL" id="KON89190.1"/>
    </source>
</evidence>
<name>A0A0M0GH01_SPOGL</name>
<organism evidence="1 2">
    <name type="scientific">Sporosarcina globispora</name>
    <name type="common">Bacillus globisporus</name>
    <dbReference type="NCBI Taxonomy" id="1459"/>
    <lineage>
        <taxon>Bacteria</taxon>
        <taxon>Bacillati</taxon>
        <taxon>Bacillota</taxon>
        <taxon>Bacilli</taxon>
        <taxon>Bacillales</taxon>
        <taxon>Caryophanaceae</taxon>
        <taxon>Sporosarcina</taxon>
    </lineage>
</organism>
<evidence type="ECO:0000313" key="2">
    <source>
        <dbReference type="Proteomes" id="UP000037109"/>
    </source>
</evidence>
<accession>A0A0M0GH01</accession>
<dbReference type="RefSeq" id="WP_053436566.1">
    <property type="nucleotide sequence ID" value="NZ_LGUF01000007.1"/>
</dbReference>
<dbReference type="OrthoDB" id="2966672at2"/>
<keyword evidence="2" id="KW-1185">Reference proteome</keyword>
<protein>
    <submittedName>
        <fullName evidence="1">Uncharacterized protein</fullName>
    </submittedName>
</protein>
<dbReference type="SUPFAM" id="SSF63418">
    <property type="entry name" value="MurE/MurF N-terminal domain"/>
    <property type="match status" value="1"/>
</dbReference>
<dbReference type="InterPro" id="IPR035911">
    <property type="entry name" value="MurE/MurF_N"/>
</dbReference>
<dbReference type="STRING" id="1459.AF332_21875"/>
<dbReference type="Proteomes" id="UP000037109">
    <property type="component" value="Unassembled WGS sequence"/>
</dbReference>
<reference evidence="2" key="1">
    <citation type="submission" date="2015-07" db="EMBL/GenBank/DDBJ databases">
        <title>Fjat-10036 dsm4.</title>
        <authorList>
            <person name="Liu B."/>
            <person name="Wang J."/>
            <person name="Zhu Y."/>
            <person name="Liu G."/>
            <person name="Chen Q."/>
            <person name="Chen Z."/>
            <person name="Lan J."/>
            <person name="Che J."/>
            <person name="Ge C."/>
            <person name="Shi H."/>
            <person name="Pan Z."/>
            <person name="Liu X."/>
        </authorList>
    </citation>
    <scope>NUCLEOTIDE SEQUENCE [LARGE SCALE GENOMIC DNA]</scope>
    <source>
        <strain evidence="2">DSM 4</strain>
    </source>
</reference>
<dbReference type="EMBL" id="LGUF01000007">
    <property type="protein sequence ID" value="KON89190.1"/>
    <property type="molecule type" value="Genomic_DNA"/>
</dbReference>
<sequence>MYLTYRDLAELFPAVKGIKDNELEFHTVASSSSALQPKGIYIPFGEAGNLKEAIEKGAVAALWNENTETPAYTPNHFPIFFTKDLTKGLKDIMELYIEKLSKAEEKRNTTNFLISDEKSLKENETTYDIAVMAERLAEAAVNAKQERRG</sequence>
<gene>
    <name evidence="1" type="ORF">AF332_21875</name>
</gene>